<dbReference type="Proteomes" id="UP001610818">
    <property type="component" value="Unassembled WGS sequence"/>
</dbReference>
<protein>
    <recommendedName>
        <fullName evidence="3">FXSXX-COOH protein</fullName>
    </recommendedName>
</protein>
<keyword evidence="2" id="KW-1185">Reference proteome</keyword>
<evidence type="ECO:0000313" key="2">
    <source>
        <dbReference type="Proteomes" id="UP001610818"/>
    </source>
</evidence>
<evidence type="ECO:0008006" key="3">
    <source>
        <dbReference type="Google" id="ProtNLM"/>
    </source>
</evidence>
<comment type="caution">
    <text evidence="1">The sequence shown here is derived from an EMBL/GenBank/DDBJ whole genome shotgun (WGS) entry which is preliminary data.</text>
</comment>
<evidence type="ECO:0000313" key="1">
    <source>
        <dbReference type="EMBL" id="MFH8546978.1"/>
    </source>
</evidence>
<gene>
    <name evidence="1" type="ORF">ACH4F9_18420</name>
</gene>
<proteinExistence type="predicted"/>
<sequence length="57" mass="6079">MTEQNGVESELVDLGAVSPADARTLDAALVEASMQRLLSRIDDPASSMGGYNPQRDE</sequence>
<accession>A0ABW7QQM3</accession>
<dbReference type="EMBL" id="JBIRGQ010000003">
    <property type="protein sequence ID" value="MFH8546978.1"/>
    <property type="molecule type" value="Genomic_DNA"/>
</dbReference>
<reference evidence="1 2" key="1">
    <citation type="submission" date="2024-10" db="EMBL/GenBank/DDBJ databases">
        <title>The Natural Products Discovery Center: Release of the First 8490 Sequenced Strains for Exploring Actinobacteria Biosynthetic Diversity.</title>
        <authorList>
            <person name="Kalkreuter E."/>
            <person name="Kautsar S.A."/>
            <person name="Yang D."/>
            <person name="Bader C.D."/>
            <person name="Teijaro C.N."/>
            <person name="Fluegel L."/>
            <person name="Davis C.M."/>
            <person name="Simpson J.R."/>
            <person name="Lauterbach L."/>
            <person name="Steele A.D."/>
            <person name="Gui C."/>
            <person name="Meng S."/>
            <person name="Li G."/>
            <person name="Viehrig K."/>
            <person name="Ye F."/>
            <person name="Su P."/>
            <person name="Kiefer A.F."/>
            <person name="Nichols A."/>
            <person name="Cepeda A.J."/>
            <person name="Yan W."/>
            <person name="Fan B."/>
            <person name="Jiang Y."/>
            <person name="Adhikari A."/>
            <person name="Zheng C.-J."/>
            <person name="Schuster L."/>
            <person name="Cowan T.M."/>
            <person name="Smanski M.J."/>
            <person name="Chevrette M.G."/>
            <person name="De Carvalho L.P.S."/>
            <person name="Shen B."/>
        </authorList>
    </citation>
    <scope>NUCLEOTIDE SEQUENCE [LARGE SCALE GENOMIC DNA]</scope>
    <source>
        <strain evidence="1 2">NPDC017990</strain>
    </source>
</reference>
<organism evidence="1 2">
    <name type="scientific">Streptomyces longisporoflavus</name>
    <dbReference type="NCBI Taxonomy" id="28044"/>
    <lineage>
        <taxon>Bacteria</taxon>
        <taxon>Bacillati</taxon>
        <taxon>Actinomycetota</taxon>
        <taxon>Actinomycetes</taxon>
        <taxon>Kitasatosporales</taxon>
        <taxon>Streptomycetaceae</taxon>
        <taxon>Streptomyces</taxon>
    </lineage>
</organism>
<name>A0ABW7QQM3_9ACTN</name>
<dbReference type="RefSeq" id="WP_190079861.1">
    <property type="nucleotide sequence ID" value="NZ_BMTR01000002.1"/>
</dbReference>